<accession>A0AAI9AHN1</accession>
<evidence type="ECO:0000259" key="10">
    <source>
        <dbReference type="Pfam" id="PF04290"/>
    </source>
</evidence>
<dbReference type="EMBL" id="ABCJ01000003">
    <property type="protein sequence ID" value="EDM23818.1"/>
    <property type="molecule type" value="Genomic_DNA"/>
</dbReference>
<dbReference type="PANTHER" id="PTHR35011:SF4">
    <property type="entry name" value="SLL1102 PROTEIN"/>
    <property type="match status" value="1"/>
</dbReference>
<dbReference type="InterPro" id="IPR007387">
    <property type="entry name" value="TRAP_DctQ"/>
</dbReference>
<feature type="transmembrane region" description="Helical" evidence="9">
    <location>
        <begin position="162"/>
        <end position="181"/>
    </location>
</feature>
<evidence type="ECO:0000256" key="8">
    <source>
        <dbReference type="ARBA" id="ARBA00038436"/>
    </source>
</evidence>
<feature type="transmembrane region" description="Helical" evidence="9">
    <location>
        <begin position="117"/>
        <end position="142"/>
    </location>
</feature>
<dbReference type="Proteomes" id="UP000003288">
    <property type="component" value="Unassembled WGS sequence"/>
</dbReference>
<reference evidence="12 14" key="2">
    <citation type="submission" date="2019-05" db="EMBL/GenBank/DDBJ databases">
        <title>A comparative analysis of the Nautiliaceae.</title>
        <authorList>
            <person name="Grosche A."/>
            <person name="Smedile F."/>
            <person name="Vetriani C."/>
        </authorList>
    </citation>
    <scope>NUCLEOTIDE SEQUENCE [LARGE SCALE GENOMIC DNA]</scope>
    <source>
        <strain evidence="12 14">TB-2</strain>
    </source>
</reference>
<keyword evidence="5 9" id="KW-0812">Transmembrane</keyword>
<dbReference type="GO" id="GO:0005886">
    <property type="term" value="C:plasma membrane"/>
    <property type="evidence" value="ECO:0007669"/>
    <property type="project" value="UniProtKB-SubCell"/>
</dbReference>
<reference evidence="11 13" key="1">
    <citation type="journal article" date="2011" name="Stand. Genomic Sci.">
        <title>Draft genome sequence of Caminibacter mediatlanticus strain TB-2, an epsilonproteobacterium isolated from a deep-sea hydrothermal vent.</title>
        <authorList>
            <person name="Giovannelli D."/>
            <person name="Ferriera S."/>
            <person name="Johnson J."/>
            <person name="Kravitz S."/>
            <person name="Perez-Rodriguez I."/>
            <person name="Ricci J."/>
            <person name="O'Brien C."/>
            <person name="Voordeckers J.W."/>
            <person name="Bini E."/>
            <person name="Vetriani C."/>
        </authorList>
    </citation>
    <scope>NUCLEOTIDE SEQUENCE [LARGE SCALE GENOMIC DNA]</scope>
    <source>
        <strain evidence="11 13">TB-2</strain>
    </source>
</reference>
<evidence type="ECO:0000256" key="6">
    <source>
        <dbReference type="ARBA" id="ARBA00022989"/>
    </source>
</evidence>
<proteinExistence type="inferred from homology"/>
<name>A0AAI9AHN1_9BACT</name>
<dbReference type="Proteomes" id="UP000306825">
    <property type="component" value="Chromosome"/>
</dbReference>
<evidence type="ECO:0000256" key="7">
    <source>
        <dbReference type="ARBA" id="ARBA00023136"/>
    </source>
</evidence>
<keyword evidence="14" id="KW-1185">Reference proteome</keyword>
<dbReference type="InterPro" id="IPR055348">
    <property type="entry name" value="DctQ"/>
</dbReference>
<keyword evidence="7 9" id="KW-0472">Membrane</keyword>
<evidence type="ECO:0000256" key="3">
    <source>
        <dbReference type="ARBA" id="ARBA00022475"/>
    </source>
</evidence>
<dbReference type="PANTHER" id="PTHR35011">
    <property type="entry name" value="2,3-DIKETO-L-GULONATE TRAP TRANSPORTER SMALL PERMEASE PROTEIN YIAM"/>
    <property type="match status" value="1"/>
</dbReference>
<evidence type="ECO:0000313" key="11">
    <source>
        <dbReference type="EMBL" id="EDM23818.1"/>
    </source>
</evidence>
<protein>
    <submittedName>
        <fullName evidence="12">TRAP transporter small permease subunit</fullName>
    </submittedName>
    <submittedName>
        <fullName evidence="11">Tripartite ATP-independent periplasmic transporter, DctQ component</fullName>
    </submittedName>
</protein>
<organism evidence="11 13">
    <name type="scientific">Caminibacter mediatlanticus TB-2</name>
    <dbReference type="NCBI Taxonomy" id="391592"/>
    <lineage>
        <taxon>Bacteria</taxon>
        <taxon>Pseudomonadati</taxon>
        <taxon>Campylobacterota</taxon>
        <taxon>Epsilonproteobacteria</taxon>
        <taxon>Nautiliales</taxon>
        <taxon>Nautiliaceae</taxon>
        <taxon>Caminibacter</taxon>
    </lineage>
</organism>
<feature type="transmembrane region" description="Helical" evidence="9">
    <location>
        <begin position="80"/>
        <end position="96"/>
    </location>
</feature>
<evidence type="ECO:0000256" key="1">
    <source>
        <dbReference type="ARBA" id="ARBA00004429"/>
    </source>
</evidence>
<feature type="domain" description="Tripartite ATP-independent periplasmic transporters DctQ component" evidence="10">
    <location>
        <begin position="54"/>
        <end position="183"/>
    </location>
</feature>
<evidence type="ECO:0000313" key="13">
    <source>
        <dbReference type="Proteomes" id="UP000003288"/>
    </source>
</evidence>
<evidence type="ECO:0000256" key="5">
    <source>
        <dbReference type="ARBA" id="ARBA00022692"/>
    </source>
</evidence>
<feature type="transmembrane region" description="Helical" evidence="9">
    <location>
        <begin position="42"/>
        <end position="60"/>
    </location>
</feature>
<evidence type="ECO:0000256" key="2">
    <source>
        <dbReference type="ARBA" id="ARBA00022448"/>
    </source>
</evidence>
<dbReference type="RefSeq" id="WP_007474376.1">
    <property type="nucleotide sequence ID" value="NZ_ABCJ01000003.1"/>
</dbReference>
<evidence type="ECO:0000256" key="9">
    <source>
        <dbReference type="SAM" id="Phobius"/>
    </source>
</evidence>
<dbReference type="Pfam" id="PF04290">
    <property type="entry name" value="DctQ"/>
    <property type="match status" value="1"/>
</dbReference>
<evidence type="ECO:0000313" key="12">
    <source>
        <dbReference type="EMBL" id="QCT94719.1"/>
    </source>
</evidence>
<sequence length="196" mass="22720">MDNLINLLTENIDNVIFVSIVIAIIFSFIPKIDFVIEKLTRLFMYISVFSLITLTLLVSYDVITRKLFSGGSIALQELEWHLFDITFLFAIAYALCHDKHVRVDIFYDKFPFKVKKIINIITILFFIIPLSTLIVIEAIPFVQMSYAQHESSGDPGGLCCRWIIKSAMIWAFLMVYLQSIAELKKIYYQLKHHKGN</sequence>
<keyword evidence="4" id="KW-0997">Cell inner membrane</keyword>
<gene>
    <name evidence="11" type="ORF">CMTB2_01084</name>
    <name evidence="12" type="ORF">FE773_05860</name>
</gene>
<dbReference type="AlphaFoldDB" id="A0AAI9AHN1"/>
<keyword evidence="6 9" id="KW-1133">Transmembrane helix</keyword>
<comment type="subcellular location">
    <subcellularLocation>
        <location evidence="1">Cell inner membrane</location>
        <topology evidence="1">Multi-pass membrane protein</topology>
    </subcellularLocation>
</comment>
<evidence type="ECO:0000256" key="4">
    <source>
        <dbReference type="ARBA" id="ARBA00022519"/>
    </source>
</evidence>
<keyword evidence="3" id="KW-1003">Cell membrane</keyword>
<dbReference type="EMBL" id="CP040463">
    <property type="protein sequence ID" value="QCT94719.1"/>
    <property type="molecule type" value="Genomic_DNA"/>
</dbReference>
<keyword evidence="2" id="KW-0813">Transport</keyword>
<comment type="similarity">
    <text evidence="8">Belongs to the TRAP transporter small permease family.</text>
</comment>
<evidence type="ECO:0000313" key="14">
    <source>
        <dbReference type="Proteomes" id="UP000306825"/>
    </source>
</evidence>
<feature type="transmembrane region" description="Helical" evidence="9">
    <location>
        <begin position="12"/>
        <end position="30"/>
    </location>
</feature>